<keyword evidence="3" id="KW-0964">Secreted</keyword>
<sequence>MQSFIAIMQNLSDIKLCICCSWLRATSGLPSIYKKDVPWPCYATHHSNQQMASMFSRSLLAPIICVLALVPWSHELSHGQKQPSLDDASATVKYHGGPLLTQPNGINVYLIWYGGFSPKDRNSITDFFASFASPGPRQGPSVSAWWRTISAYKDKTGKPVSSTVRLLKQVGDAYSSGKTLKRAQIANFVKSKIDSKIFPLDPNGIYLVLTAKDVVVERFCMGSCGFHDSILVGAISRVVFAHVGDPTVQCPGLCAWPYALPAYGPPGKALVAPNGIGADGMIINIATLLAGAASNPFKTGYFQGDALAPLEAVTACPGIFGSGAYPGYPGALLVDKMSKASYNAYGANGRKFLLPAIWDLISLNCKVTS</sequence>
<keyword evidence="4" id="KW-0732">Signal</keyword>
<evidence type="ECO:0000256" key="2">
    <source>
        <dbReference type="ARBA" id="ARBA00022523"/>
    </source>
</evidence>
<name>A0ABR2TU07_9ROSI</name>
<keyword evidence="2" id="KW-0052">Apoplast</keyword>
<organism evidence="6 7">
    <name type="scientific">Hibiscus sabdariffa</name>
    <name type="common">roselle</name>
    <dbReference type="NCBI Taxonomy" id="183260"/>
    <lineage>
        <taxon>Eukaryota</taxon>
        <taxon>Viridiplantae</taxon>
        <taxon>Streptophyta</taxon>
        <taxon>Embryophyta</taxon>
        <taxon>Tracheophyta</taxon>
        <taxon>Spermatophyta</taxon>
        <taxon>Magnoliopsida</taxon>
        <taxon>eudicotyledons</taxon>
        <taxon>Gunneridae</taxon>
        <taxon>Pentapetalae</taxon>
        <taxon>rosids</taxon>
        <taxon>malvids</taxon>
        <taxon>Malvales</taxon>
        <taxon>Malvaceae</taxon>
        <taxon>Malvoideae</taxon>
        <taxon>Hibiscus</taxon>
    </lineage>
</organism>
<proteinExistence type="inferred from homology"/>
<gene>
    <name evidence="6" type="ORF">V6N11_015959</name>
</gene>
<protein>
    <recommendedName>
        <fullName evidence="8">Protein EXORDIUM-like 2</fullName>
    </recommendedName>
</protein>
<comment type="caution">
    <text evidence="6">The sequence shown here is derived from an EMBL/GenBank/DDBJ whole genome shotgun (WGS) entry which is preliminary data.</text>
</comment>
<dbReference type="EMBL" id="JBBPBN010000004">
    <property type="protein sequence ID" value="KAK9040821.1"/>
    <property type="molecule type" value="Genomic_DNA"/>
</dbReference>
<dbReference type="Proteomes" id="UP001396334">
    <property type="component" value="Unassembled WGS sequence"/>
</dbReference>
<evidence type="ECO:0000256" key="1">
    <source>
        <dbReference type="ARBA" id="ARBA00004271"/>
    </source>
</evidence>
<comment type="subcellular location">
    <subcellularLocation>
        <location evidence="1">Secreted</location>
        <location evidence="1">Extracellular space</location>
        <location evidence="1">Apoplast</location>
    </subcellularLocation>
</comment>
<accession>A0ABR2TU07</accession>
<dbReference type="PANTHER" id="PTHR31279:SF58">
    <property type="entry name" value="PROTEIN EXORDIUM-LIKE 2"/>
    <property type="match status" value="1"/>
</dbReference>
<evidence type="ECO:0000313" key="7">
    <source>
        <dbReference type="Proteomes" id="UP001396334"/>
    </source>
</evidence>
<evidence type="ECO:0008006" key="8">
    <source>
        <dbReference type="Google" id="ProtNLM"/>
    </source>
</evidence>
<keyword evidence="7" id="KW-1185">Reference proteome</keyword>
<dbReference type="InterPro" id="IPR006766">
    <property type="entry name" value="EXORDIUM-like"/>
</dbReference>
<evidence type="ECO:0000256" key="3">
    <source>
        <dbReference type="ARBA" id="ARBA00022525"/>
    </source>
</evidence>
<evidence type="ECO:0000313" key="6">
    <source>
        <dbReference type="EMBL" id="KAK9040821.1"/>
    </source>
</evidence>
<evidence type="ECO:0000256" key="4">
    <source>
        <dbReference type="ARBA" id="ARBA00022729"/>
    </source>
</evidence>
<dbReference type="Pfam" id="PF04674">
    <property type="entry name" value="Phi_1"/>
    <property type="match status" value="1"/>
</dbReference>
<comment type="similarity">
    <text evidence="5">Belongs to the EXORDIUM family.</text>
</comment>
<evidence type="ECO:0000256" key="5">
    <source>
        <dbReference type="ARBA" id="ARBA00023591"/>
    </source>
</evidence>
<reference evidence="6 7" key="1">
    <citation type="journal article" date="2024" name="G3 (Bethesda)">
        <title>Genome assembly of Hibiscus sabdariffa L. provides insights into metabolisms of medicinal natural products.</title>
        <authorList>
            <person name="Kim T."/>
        </authorList>
    </citation>
    <scope>NUCLEOTIDE SEQUENCE [LARGE SCALE GENOMIC DNA]</scope>
    <source>
        <strain evidence="6">TK-2024</strain>
        <tissue evidence="6">Old leaves</tissue>
    </source>
</reference>
<dbReference type="PANTHER" id="PTHR31279">
    <property type="entry name" value="PROTEIN EXORDIUM-LIKE 5"/>
    <property type="match status" value="1"/>
</dbReference>